<dbReference type="SUPFAM" id="SSF53383">
    <property type="entry name" value="PLP-dependent transferases"/>
    <property type="match status" value="1"/>
</dbReference>
<feature type="domain" description="Aminotransferase class V" evidence="5">
    <location>
        <begin position="11"/>
        <end position="149"/>
    </location>
</feature>
<dbReference type="GO" id="GO:0031071">
    <property type="term" value="F:cysteine desulfurase activity"/>
    <property type="evidence" value="ECO:0007669"/>
    <property type="project" value="UniProtKB-EC"/>
</dbReference>
<protein>
    <submittedName>
        <fullName evidence="6">Aminotransferase class V-fold PLP-dependent enzyme</fullName>
    </submittedName>
</protein>
<dbReference type="InterPro" id="IPR015421">
    <property type="entry name" value="PyrdxlP-dep_Trfase_major"/>
</dbReference>
<accession>A0A4V2YE48</accession>
<dbReference type="GO" id="GO:0008483">
    <property type="term" value="F:transaminase activity"/>
    <property type="evidence" value="ECO:0007669"/>
    <property type="project" value="UniProtKB-KW"/>
</dbReference>
<dbReference type="PANTHER" id="PTHR11601">
    <property type="entry name" value="CYSTEINE DESULFURYLASE FAMILY MEMBER"/>
    <property type="match status" value="1"/>
</dbReference>
<evidence type="ECO:0000313" key="6">
    <source>
        <dbReference type="EMBL" id="TDD17966.1"/>
    </source>
</evidence>
<keyword evidence="6" id="KW-0032">Aminotransferase</keyword>
<dbReference type="PANTHER" id="PTHR11601:SF34">
    <property type="entry name" value="CYSTEINE DESULFURASE"/>
    <property type="match status" value="1"/>
</dbReference>
<evidence type="ECO:0000256" key="2">
    <source>
        <dbReference type="ARBA" id="ARBA00006490"/>
    </source>
</evidence>
<reference evidence="6 7" key="1">
    <citation type="submission" date="2019-03" db="EMBL/GenBank/DDBJ databases">
        <title>Draft genome sequences of novel Actinobacteria.</title>
        <authorList>
            <person name="Sahin N."/>
            <person name="Ay H."/>
            <person name="Saygin H."/>
        </authorList>
    </citation>
    <scope>NUCLEOTIDE SEQUENCE [LARGE SCALE GENOMIC DNA]</scope>
    <source>
        <strain evidence="6 7">KC712</strain>
    </source>
</reference>
<comment type="cofactor">
    <cofactor evidence="1">
        <name>pyridoxal 5'-phosphate</name>
        <dbReference type="ChEBI" id="CHEBI:597326"/>
    </cofactor>
</comment>
<comment type="similarity">
    <text evidence="2">Belongs to the class-V pyridoxal-phosphate-dependent aminotransferase family. NifS/IscS subfamily.</text>
</comment>
<evidence type="ECO:0000256" key="1">
    <source>
        <dbReference type="ARBA" id="ARBA00001933"/>
    </source>
</evidence>
<evidence type="ECO:0000313" key="7">
    <source>
        <dbReference type="Proteomes" id="UP000294543"/>
    </source>
</evidence>
<gene>
    <name evidence="6" type="ORF">E1294_26050</name>
</gene>
<sequence length="156" mass="16139">MRLAGGPVCLGHNATTPVDTRVTAAVSPPDHPGNPSSSHSYGRQPRAALEQACAQVATLIGTRPYEIVFTASGSEADLLVLRGGALASGRPRPHVITQATEHPAVIRTCHVLERLHGARITVLPVGGDGLVDPAALATALDEDAVLVSGCCWALWS</sequence>
<dbReference type="InterPro" id="IPR015424">
    <property type="entry name" value="PyrdxlP-dep_Trfase"/>
</dbReference>
<keyword evidence="7" id="KW-1185">Reference proteome</keyword>
<dbReference type="EMBL" id="SMKP01000078">
    <property type="protein sequence ID" value="TDD17966.1"/>
    <property type="molecule type" value="Genomic_DNA"/>
</dbReference>
<comment type="catalytic activity">
    <reaction evidence="3">
        <text>(sulfur carrier)-H + L-cysteine = (sulfur carrier)-SH + L-alanine</text>
        <dbReference type="Rhea" id="RHEA:43892"/>
        <dbReference type="Rhea" id="RHEA-COMP:14737"/>
        <dbReference type="Rhea" id="RHEA-COMP:14739"/>
        <dbReference type="ChEBI" id="CHEBI:29917"/>
        <dbReference type="ChEBI" id="CHEBI:35235"/>
        <dbReference type="ChEBI" id="CHEBI:57972"/>
        <dbReference type="ChEBI" id="CHEBI:64428"/>
        <dbReference type="EC" id="2.8.1.7"/>
    </reaction>
</comment>
<dbReference type="Pfam" id="PF00266">
    <property type="entry name" value="Aminotran_5"/>
    <property type="match status" value="1"/>
</dbReference>
<proteinExistence type="inferred from homology"/>
<evidence type="ECO:0000259" key="5">
    <source>
        <dbReference type="Pfam" id="PF00266"/>
    </source>
</evidence>
<dbReference type="Proteomes" id="UP000294543">
    <property type="component" value="Unassembled WGS sequence"/>
</dbReference>
<dbReference type="Gene3D" id="3.40.640.10">
    <property type="entry name" value="Type I PLP-dependent aspartate aminotransferase-like (Major domain)"/>
    <property type="match status" value="1"/>
</dbReference>
<dbReference type="InterPro" id="IPR000192">
    <property type="entry name" value="Aminotrans_V_dom"/>
</dbReference>
<feature type="region of interest" description="Disordered" evidence="4">
    <location>
        <begin position="23"/>
        <end position="45"/>
    </location>
</feature>
<dbReference type="AlphaFoldDB" id="A0A4V2YE48"/>
<comment type="caution">
    <text evidence="6">The sequence shown here is derived from an EMBL/GenBank/DDBJ whole genome shotgun (WGS) entry which is preliminary data.</text>
</comment>
<dbReference type="OrthoDB" id="9808002at2"/>
<organism evidence="6 7">
    <name type="scientific">Nonomuraea diastatica</name>
    <dbReference type="NCBI Taxonomy" id="1848329"/>
    <lineage>
        <taxon>Bacteria</taxon>
        <taxon>Bacillati</taxon>
        <taxon>Actinomycetota</taxon>
        <taxon>Actinomycetes</taxon>
        <taxon>Streptosporangiales</taxon>
        <taxon>Streptosporangiaceae</taxon>
        <taxon>Nonomuraea</taxon>
    </lineage>
</organism>
<name>A0A4V2YE48_9ACTN</name>
<evidence type="ECO:0000256" key="4">
    <source>
        <dbReference type="SAM" id="MobiDB-lite"/>
    </source>
</evidence>
<evidence type="ECO:0000256" key="3">
    <source>
        <dbReference type="ARBA" id="ARBA00050776"/>
    </source>
</evidence>
<keyword evidence="6" id="KW-0808">Transferase</keyword>